<feature type="active site" description="Proton acceptor; for dehydratase activity" evidence="8">
    <location>
        <position position="977"/>
    </location>
</feature>
<dbReference type="CDD" id="cd02440">
    <property type="entry name" value="AdoMet_MTases"/>
    <property type="match status" value="1"/>
</dbReference>
<dbReference type="InterPro" id="IPR036736">
    <property type="entry name" value="ACP-like_sf"/>
</dbReference>
<dbReference type="SMART" id="SM00826">
    <property type="entry name" value="PKS_DH"/>
    <property type="match status" value="1"/>
</dbReference>
<dbReference type="Pfam" id="PF08659">
    <property type="entry name" value="KR"/>
    <property type="match status" value="1"/>
</dbReference>
<dbReference type="SUPFAM" id="SSF53901">
    <property type="entry name" value="Thiolase-like"/>
    <property type="match status" value="1"/>
</dbReference>
<dbReference type="InterPro" id="IPR011032">
    <property type="entry name" value="GroES-like_sf"/>
</dbReference>
<dbReference type="PROSITE" id="PS00606">
    <property type="entry name" value="KS3_1"/>
    <property type="match status" value="1"/>
</dbReference>
<dbReference type="Pfam" id="PF14765">
    <property type="entry name" value="PS-DH"/>
    <property type="match status" value="1"/>
</dbReference>
<dbReference type="InterPro" id="IPR056501">
    <property type="entry name" value="NAD-bd_HRPKS_sdrA"/>
</dbReference>
<dbReference type="InterPro" id="IPR057326">
    <property type="entry name" value="KR_dom"/>
</dbReference>
<evidence type="ECO:0000256" key="5">
    <source>
        <dbReference type="ARBA" id="ARBA00023002"/>
    </source>
</evidence>
<dbReference type="InterPro" id="IPR006162">
    <property type="entry name" value="Ppantetheine_attach_site"/>
</dbReference>
<dbReference type="SUPFAM" id="SSF47336">
    <property type="entry name" value="ACP-like"/>
    <property type="match status" value="1"/>
</dbReference>
<dbReference type="InterPro" id="IPR013968">
    <property type="entry name" value="PKS_KR"/>
</dbReference>
<keyword evidence="13" id="KW-1185">Reference proteome</keyword>
<dbReference type="GO" id="GO:0031177">
    <property type="term" value="F:phosphopantetheine binding"/>
    <property type="evidence" value="ECO:0007669"/>
    <property type="project" value="InterPro"/>
</dbReference>
<accession>A0A5N5WNP0</accession>
<dbReference type="GO" id="GO:0016491">
    <property type="term" value="F:oxidoreductase activity"/>
    <property type="evidence" value="ECO:0007669"/>
    <property type="project" value="UniProtKB-KW"/>
</dbReference>
<dbReference type="PROSITE" id="PS00012">
    <property type="entry name" value="PHOSPHOPANTETHEINE"/>
    <property type="match status" value="1"/>
</dbReference>
<dbReference type="InterPro" id="IPR014031">
    <property type="entry name" value="Ketoacyl_synth_C"/>
</dbReference>
<dbReference type="SUPFAM" id="SSF55048">
    <property type="entry name" value="Probable ACP-binding domain of malonyl-CoA ACP transacylase"/>
    <property type="match status" value="1"/>
</dbReference>
<dbReference type="InterPro" id="IPR020843">
    <property type="entry name" value="ER"/>
</dbReference>
<keyword evidence="3" id="KW-0808">Transferase</keyword>
<evidence type="ECO:0000256" key="7">
    <source>
        <dbReference type="ARBA" id="ARBA00023315"/>
    </source>
</evidence>
<dbReference type="PANTHER" id="PTHR43775">
    <property type="entry name" value="FATTY ACID SYNTHASE"/>
    <property type="match status" value="1"/>
</dbReference>
<dbReference type="Pfam" id="PF13602">
    <property type="entry name" value="ADH_zinc_N_2"/>
    <property type="match status" value="1"/>
</dbReference>
<dbReference type="InterPro" id="IPR014030">
    <property type="entry name" value="Ketoacyl_synth_N"/>
</dbReference>
<dbReference type="InterPro" id="IPR049900">
    <property type="entry name" value="PKS_mFAS_DH"/>
</dbReference>
<dbReference type="Pfam" id="PF02801">
    <property type="entry name" value="Ketoacyl-synt_C"/>
    <property type="match status" value="1"/>
</dbReference>
<protein>
    <recommendedName>
        <fullName evidence="14">Carrier domain-containing protein</fullName>
    </recommendedName>
</protein>
<dbReference type="SUPFAM" id="SSF50129">
    <property type="entry name" value="GroES-like"/>
    <property type="match status" value="1"/>
</dbReference>
<keyword evidence="2" id="KW-0597">Phosphoprotein</keyword>
<dbReference type="GO" id="GO:0004315">
    <property type="term" value="F:3-oxoacyl-[acyl-carrier-protein] synthase activity"/>
    <property type="evidence" value="ECO:0007669"/>
    <property type="project" value="InterPro"/>
</dbReference>
<dbReference type="Proteomes" id="UP000326565">
    <property type="component" value="Unassembled WGS sequence"/>
</dbReference>
<dbReference type="PROSITE" id="PS52004">
    <property type="entry name" value="KS3_2"/>
    <property type="match status" value="1"/>
</dbReference>
<dbReference type="InterPro" id="IPR018201">
    <property type="entry name" value="Ketoacyl_synth_AS"/>
</dbReference>
<name>A0A5N5WNP0_9EURO</name>
<dbReference type="InterPro" id="IPR036291">
    <property type="entry name" value="NAD(P)-bd_dom_sf"/>
</dbReference>
<dbReference type="SMART" id="SM00825">
    <property type="entry name" value="PKS_KS"/>
    <property type="match status" value="1"/>
</dbReference>
<feature type="domain" description="Carrier" evidence="9">
    <location>
        <begin position="2474"/>
        <end position="2551"/>
    </location>
</feature>
<dbReference type="EMBL" id="ML732367">
    <property type="protein sequence ID" value="KAB8068914.1"/>
    <property type="molecule type" value="Genomic_DNA"/>
</dbReference>
<dbReference type="CDD" id="cd00833">
    <property type="entry name" value="PKS"/>
    <property type="match status" value="1"/>
</dbReference>
<dbReference type="Gene3D" id="3.90.180.10">
    <property type="entry name" value="Medium-chain alcohol dehydrogenases, catalytic domain"/>
    <property type="match status" value="1"/>
</dbReference>
<evidence type="ECO:0000256" key="4">
    <source>
        <dbReference type="ARBA" id="ARBA00022857"/>
    </source>
</evidence>
<dbReference type="SMART" id="SM00827">
    <property type="entry name" value="PKS_AT"/>
    <property type="match status" value="1"/>
</dbReference>
<evidence type="ECO:0000259" key="11">
    <source>
        <dbReference type="PROSITE" id="PS52019"/>
    </source>
</evidence>
<dbReference type="Gene3D" id="3.40.366.10">
    <property type="entry name" value="Malonyl-Coenzyme A Acyl Carrier Protein, domain 2"/>
    <property type="match status" value="1"/>
</dbReference>
<feature type="domain" description="PKS/mFAS DH" evidence="11">
    <location>
        <begin position="945"/>
        <end position="1266"/>
    </location>
</feature>
<feature type="domain" description="Ketosynthase family 3 (KS3)" evidence="10">
    <location>
        <begin position="17"/>
        <end position="444"/>
    </location>
</feature>
<dbReference type="PANTHER" id="PTHR43775:SF13">
    <property type="entry name" value="POLYKETIDE SYNTHASE 1"/>
    <property type="match status" value="1"/>
</dbReference>
<dbReference type="SMART" id="SM00822">
    <property type="entry name" value="PKS_KR"/>
    <property type="match status" value="1"/>
</dbReference>
<dbReference type="Gene3D" id="1.10.1200.10">
    <property type="entry name" value="ACP-like"/>
    <property type="match status" value="1"/>
</dbReference>
<dbReference type="InterPro" id="IPR049552">
    <property type="entry name" value="PKS_DH_N"/>
</dbReference>
<evidence type="ECO:0000259" key="9">
    <source>
        <dbReference type="PROSITE" id="PS50075"/>
    </source>
</evidence>
<dbReference type="InterPro" id="IPR013217">
    <property type="entry name" value="Methyltransf_12"/>
</dbReference>
<dbReference type="InterPro" id="IPR016035">
    <property type="entry name" value="Acyl_Trfase/lysoPLipase"/>
</dbReference>
<dbReference type="PROSITE" id="PS52019">
    <property type="entry name" value="PKS_MFAS_DH"/>
    <property type="match status" value="1"/>
</dbReference>
<dbReference type="Gene3D" id="3.10.129.110">
    <property type="entry name" value="Polyketide synthase dehydratase"/>
    <property type="match status" value="1"/>
</dbReference>
<evidence type="ECO:0000256" key="1">
    <source>
        <dbReference type="ARBA" id="ARBA00022450"/>
    </source>
</evidence>
<dbReference type="PROSITE" id="PS50075">
    <property type="entry name" value="CARRIER"/>
    <property type="match status" value="1"/>
</dbReference>
<dbReference type="InterPro" id="IPR020841">
    <property type="entry name" value="PKS_Beta-ketoAc_synthase_dom"/>
</dbReference>
<reference evidence="12 13" key="1">
    <citation type="submission" date="2019-04" db="EMBL/GenBank/DDBJ databases">
        <title>Friends and foes A comparative genomics study of 23 Aspergillus species from section Flavi.</title>
        <authorList>
            <consortium name="DOE Joint Genome Institute"/>
            <person name="Kjaerbolling I."/>
            <person name="Vesth T."/>
            <person name="Frisvad J.C."/>
            <person name="Nybo J.L."/>
            <person name="Theobald S."/>
            <person name="Kildgaard S."/>
            <person name="Isbrandt T."/>
            <person name="Kuo A."/>
            <person name="Sato A."/>
            <person name="Lyhne E.K."/>
            <person name="Kogle M.E."/>
            <person name="Wiebenga A."/>
            <person name="Kun R.S."/>
            <person name="Lubbers R.J."/>
            <person name="Makela M.R."/>
            <person name="Barry K."/>
            <person name="Chovatia M."/>
            <person name="Clum A."/>
            <person name="Daum C."/>
            <person name="Haridas S."/>
            <person name="He G."/>
            <person name="LaButti K."/>
            <person name="Lipzen A."/>
            <person name="Mondo S."/>
            <person name="Riley R."/>
            <person name="Salamov A."/>
            <person name="Simmons B.A."/>
            <person name="Magnuson J.K."/>
            <person name="Henrissat B."/>
            <person name="Mortensen U.H."/>
            <person name="Larsen T.O."/>
            <person name="Devries R.P."/>
            <person name="Grigoriev I.V."/>
            <person name="Machida M."/>
            <person name="Baker S.E."/>
            <person name="Andersen M.R."/>
        </authorList>
    </citation>
    <scope>NUCLEOTIDE SEQUENCE [LARGE SCALE GENOMIC DNA]</scope>
    <source>
        <strain evidence="12 13">CBS 151.66</strain>
    </source>
</reference>
<keyword evidence="5" id="KW-0560">Oxidoreductase</keyword>
<dbReference type="Pfam" id="PF21089">
    <property type="entry name" value="PKS_DH_N"/>
    <property type="match status" value="1"/>
</dbReference>
<dbReference type="InterPro" id="IPR020807">
    <property type="entry name" value="PKS_DH"/>
</dbReference>
<dbReference type="CDD" id="cd05195">
    <property type="entry name" value="enoyl_red"/>
    <property type="match status" value="1"/>
</dbReference>
<dbReference type="InterPro" id="IPR014043">
    <property type="entry name" value="Acyl_transferase_dom"/>
</dbReference>
<evidence type="ECO:0000259" key="10">
    <source>
        <dbReference type="PROSITE" id="PS52004"/>
    </source>
</evidence>
<dbReference type="GO" id="GO:1901336">
    <property type="term" value="P:lactone biosynthetic process"/>
    <property type="evidence" value="ECO:0007669"/>
    <property type="project" value="UniProtKB-ARBA"/>
</dbReference>
<keyword evidence="7" id="KW-0012">Acyltransferase</keyword>
<dbReference type="InterPro" id="IPR009081">
    <property type="entry name" value="PP-bd_ACP"/>
</dbReference>
<sequence length="2570" mass="282439">MNGINGTYANSPNREASDGTAIVGMSCRLPGMVDSPSRLWELCSRARSAWSEVPESRFSTAGYYHPTPGRAGSFYYKGGHFLDEDVGLFDAPFFNVTKKEAQSMDPQQRLLLECTYEALENAGMSNHSLLNHRVGVFIGGSESEYNMRNLKDPENIPMFQATGGAMSLQANRISYYFNLKGPSVTVDTACSSSLSALHLACQSLKSGESDIAIVGACHLNLLPDQSISMALSRLFSDTGRCYSFDHRASGGFGRGEGCGCIVIKPLACAMDSNDRVRAVIVGTGVNQDGRTTGITQPSSAAQEELMRNVYAAAGIDPSETGYVEAHGTGTKVGDPIEAAALHAVFGEGRTSRRPLYIGSLKSNVGHTESASGVISIIKTAMMLEKGLILPNCNFEQPNPAIPIHEWNMKASSISAVQDLDSNKHYASVNNFGFGGSNAHAILTKAPTVTAHIPENIPELFNDNEGDTYLSTPLRRVYPISGNGGQAVLRQLKALEAYLEQQPEAFDMYLMENLAYTLGERRSVFSWRAAVSAASATELIGQIASVRFKPERCPDEPVIAFVFTGQGAQWHGMGKELLKRYHVFSESMKQAEHCIKALGAEFSIINEITREQESTLLTNPSYSQASCTAIQLSLTRLLKSWNVNPSAVVGHSSGEIAAAFAAEILDFDDCMRIAYLRGAVAQRLRSDGAKVRGSMLAVGTSKEAAEELIQQARCSGSAVVACINSYSSVTLSGDEEAINELQRLAEQRGIFNRKLRVDVAYHSHHMGLVSAPYQALMGDIHPQTSSIQFYSSLFGREAQSSELNSSYWVENLLSPVNFVGGLHSLLQDAKSSPQRHINTLIEIGPHSALEGPIREISERYASGKNVRYLASLRRKADAVESVQQLAAALFMRGLNLNFKHINSYGDQSRQPSLLINLPKYPWDHSVKYWHDSRWADSQCHKPFPRNDILGSFTIDSNPTERKWRNVIRVDDHPWIRQHQVQGKNVYPFVGYVAMAIEAFSQSAALRNLTMENYCLREVSVGKALVIPDTSSVEVLTTLRPFADGTRVSSEAWYDFRVSATLDGREWMEYCRGLISGDKEEDLNPVDGVRQLQEKEADARRRLSMVTAPGMSLVDVDEMYDNVSDSGVQYGHIFRGMSNIISSKHHAVADFDVPNTSSVMPDGYESGCILHPVTLDHCIQLMWPLVGYRSPGQKQVYLPTFVGSLYVNCKTPFRAGDHLKLYGTRLGSLHPRRPANLHFVATKPENPSDVLIRVDDVKVSPLVDHNAWPDRPMKNQCYKIQDTPCLEFLDSRFTGLLKRASPDLTELDRLCILEQASFYFLDSARDKLSATECNSVQGHHHHFLDWIRKIRHKARNGGLPLQNSDWLGCNEEQRAKVIEKARSFGAPGELICRLGSLIPQILRREVEPLSVMVENGLLDRYYQELDSFRRSYAAAISFVDKMADQKPQMNILEVGAGTGGATLPIIRCLGGGDTQKAPRFGHYTFTDVSSGFLREAKEKLRVWGDLLDYRTLDIYEDPVHQDYNEHSYDLIIACNVLHVTPKLERTLANVHKLLKPGGKLLLIEETGNQLRQFIYALLPGWWQSEDGRIDGPVLDKSSWDELLKETGFSGLDLALDDYPGAPQQCGSLIVTTSQIIPDLKGRQVTIVCPEDSSSFPIEDLARRVEALTGCAPDIGPLSGVDCEGKLCIFLAEVDGPILSQLDEAKFKSIQSLLQEASGLLWVVREDYGSDRRGPESHLITGLARSIRSETTFPLVTLHLQATHSGYDQNAVEHIFNVFGRSFDARSNILQIDREYSVKDGMIYVPRMVNDMQLNDFVHKAAGRSGPALQPLRQQNRALKLVAGEPGILDTLHFTDDKRGPSELPEEHIEIQVEYVGLNFKDVMTAMGQMSNDVLGNECSGIVTRVGSDVAGFAEGDRVCAVCEGAFATRIACPETSVWRVPDNIDLKVAATIPVIFCTAYYSLFDIGRLVEGETILIHAAAGGVGQAAIILANIIGAKVFATVSSPEKKKFLMDNYSVDERRIFYSRDSSFAEGVLRATNGEGVDLVLNSLAGDMLRASWNCVAPFGRFVELGKKDILRNSCLEMSCFDRNISFSSVDLTAISEKRPKVMRRLLSHIFELFRNGSARPVAPINTYSASDIESAFRSLQGGRGLGKSVIEFKANALVKVHPPEKPPVCLSSDASYIVVGGSGGLGRNIAEWLSRNGARNIVLLARSGDTNANVKRLVQRAKGDGVRIVAHRCDISSGKDVRTAISEVLREMPPIRGVIYGAMVLRDCLFEKMKYDDYYTVIAPRVHGLWNVHQTLTENQQTLDFFVNLSSVAGVVGNRGQAAYAASSTFMSAFARAQIAAGHPYTNIDLGPVKGIGYLAERKGTSNDIFDNLEAQGVEEEELHALLAGAISGKIISTCNGNSITSLEITTNNSADEGPFWMVDPKFSHLVRANIAARATSQGDNNDQPTTAAVPLATAVKKSGDREAAQGIIVDAIAHRMSSLLMIPVEDIVHSRPIAAYGLDSLVAIEVRNWVFRELEAYLQIMEIVSAQSLVSLAERVISKSKILQHLKSNVGRGDEGANK</sequence>
<dbReference type="Pfam" id="PF16197">
    <property type="entry name" value="KAsynt_C_assoc"/>
    <property type="match status" value="1"/>
</dbReference>
<evidence type="ECO:0000313" key="13">
    <source>
        <dbReference type="Proteomes" id="UP000326565"/>
    </source>
</evidence>
<dbReference type="InterPro" id="IPR016039">
    <property type="entry name" value="Thiolase-like"/>
</dbReference>
<dbReference type="InterPro" id="IPR001227">
    <property type="entry name" value="Ac_transferase_dom_sf"/>
</dbReference>
<dbReference type="InterPro" id="IPR049551">
    <property type="entry name" value="PKS_DH_C"/>
</dbReference>
<dbReference type="Pfam" id="PF23297">
    <property type="entry name" value="ACP_SdgA_C"/>
    <property type="match status" value="1"/>
</dbReference>
<dbReference type="GO" id="GO:0006633">
    <property type="term" value="P:fatty acid biosynthetic process"/>
    <property type="evidence" value="ECO:0007669"/>
    <property type="project" value="InterPro"/>
</dbReference>
<dbReference type="OrthoDB" id="329835at2759"/>
<dbReference type="InterPro" id="IPR032821">
    <property type="entry name" value="PKS_assoc"/>
</dbReference>
<dbReference type="Gene3D" id="3.40.47.10">
    <property type="match status" value="1"/>
</dbReference>
<dbReference type="InterPro" id="IPR050091">
    <property type="entry name" value="PKS_NRPS_Biosynth_Enz"/>
</dbReference>
<gene>
    <name evidence="12" type="ORF">BDV29DRAFT_161958</name>
</gene>
<dbReference type="GO" id="GO:0004312">
    <property type="term" value="F:fatty acid synthase activity"/>
    <property type="evidence" value="ECO:0007669"/>
    <property type="project" value="TreeGrafter"/>
</dbReference>
<evidence type="ECO:0000256" key="2">
    <source>
        <dbReference type="ARBA" id="ARBA00022553"/>
    </source>
</evidence>
<proteinExistence type="predicted"/>
<dbReference type="GO" id="GO:0030639">
    <property type="term" value="P:polyketide biosynthetic process"/>
    <property type="evidence" value="ECO:0007669"/>
    <property type="project" value="UniProtKB-ARBA"/>
</dbReference>
<evidence type="ECO:0000313" key="12">
    <source>
        <dbReference type="EMBL" id="KAB8068914.1"/>
    </source>
</evidence>
<dbReference type="SUPFAM" id="SSF52151">
    <property type="entry name" value="FabD/lysophospholipase-like"/>
    <property type="match status" value="1"/>
</dbReference>
<evidence type="ECO:0000256" key="6">
    <source>
        <dbReference type="ARBA" id="ARBA00023268"/>
    </source>
</evidence>
<dbReference type="Pfam" id="PF00698">
    <property type="entry name" value="Acyl_transf_1"/>
    <property type="match status" value="1"/>
</dbReference>
<dbReference type="InterPro" id="IPR013154">
    <property type="entry name" value="ADH-like_N"/>
</dbReference>
<feature type="region of interest" description="N-terminal hotdog fold" evidence="8">
    <location>
        <begin position="945"/>
        <end position="1080"/>
    </location>
</feature>
<dbReference type="Gene3D" id="3.30.70.3290">
    <property type="match status" value="1"/>
</dbReference>
<dbReference type="Gene3D" id="3.40.50.720">
    <property type="entry name" value="NAD(P)-binding Rossmann-like Domain"/>
    <property type="match status" value="2"/>
</dbReference>
<evidence type="ECO:0000256" key="3">
    <source>
        <dbReference type="ARBA" id="ARBA00022679"/>
    </source>
</evidence>
<dbReference type="SUPFAM" id="SSF53335">
    <property type="entry name" value="S-adenosyl-L-methionine-dependent methyltransferases"/>
    <property type="match status" value="1"/>
</dbReference>
<feature type="region of interest" description="C-terminal hotdog fold" evidence="8">
    <location>
        <begin position="1109"/>
        <end position="1266"/>
    </location>
</feature>
<dbReference type="InterPro" id="IPR020806">
    <property type="entry name" value="PKS_PP-bd"/>
</dbReference>
<dbReference type="Gene3D" id="3.40.50.150">
    <property type="entry name" value="Vaccinia Virus protein VP39"/>
    <property type="match status" value="1"/>
</dbReference>
<dbReference type="Pfam" id="PF23114">
    <property type="entry name" value="NAD-bd_HRPKS_sdrA"/>
    <property type="match status" value="1"/>
</dbReference>
<dbReference type="InterPro" id="IPR016036">
    <property type="entry name" value="Malonyl_transacylase_ACP-bd"/>
</dbReference>
<feature type="active site" description="Proton donor; for dehydratase activity" evidence="8">
    <location>
        <position position="1174"/>
    </location>
</feature>
<keyword evidence="1" id="KW-0596">Phosphopantetheine</keyword>
<dbReference type="InterPro" id="IPR042104">
    <property type="entry name" value="PKS_dehydratase_sf"/>
</dbReference>
<dbReference type="Pfam" id="PF08242">
    <property type="entry name" value="Methyltransf_12"/>
    <property type="match status" value="1"/>
</dbReference>
<keyword evidence="6" id="KW-0511">Multifunctional enzyme</keyword>
<organism evidence="12 13">
    <name type="scientific">Aspergillus leporis</name>
    <dbReference type="NCBI Taxonomy" id="41062"/>
    <lineage>
        <taxon>Eukaryota</taxon>
        <taxon>Fungi</taxon>
        <taxon>Dikarya</taxon>
        <taxon>Ascomycota</taxon>
        <taxon>Pezizomycotina</taxon>
        <taxon>Eurotiomycetes</taxon>
        <taxon>Eurotiomycetidae</taxon>
        <taxon>Eurotiales</taxon>
        <taxon>Aspergillaceae</taxon>
        <taxon>Aspergillus</taxon>
        <taxon>Aspergillus subgen. Circumdati</taxon>
    </lineage>
</organism>
<evidence type="ECO:0000256" key="8">
    <source>
        <dbReference type="PROSITE-ProRule" id="PRU01363"/>
    </source>
</evidence>
<dbReference type="Pfam" id="PF00109">
    <property type="entry name" value="ketoacyl-synt"/>
    <property type="match status" value="1"/>
</dbReference>
<dbReference type="SMART" id="SM00829">
    <property type="entry name" value="PKS_ER"/>
    <property type="match status" value="1"/>
</dbReference>
<dbReference type="SMART" id="SM00823">
    <property type="entry name" value="PKS_PP"/>
    <property type="match status" value="1"/>
</dbReference>
<dbReference type="InterPro" id="IPR029063">
    <property type="entry name" value="SAM-dependent_MTases_sf"/>
</dbReference>
<dbReference type="Pfam" id="PF08240">
    <property type="entry name" value="ADH_N"/>
    <property type="match status" value="1"/>
</dbReference>
<dbReference type="FunFam" id="3.40.50.720:FF:000209">
    <property type="entry name" value="Polyketide synthase Pks12"/>
    <property type="match status" value="1"/>
</dbReference>
<keyword evidence="4" id="KW-0521">NADP</keyword>
<dbReference type="SUPFAM" id="SSF51735">
    <property type="entry name" value="NAD(P)-binding Rossmann-fold domains"/>
    <property type="match status" value="2"/>
</dbReference>
<evidence type="ECO:0008006" key="14">
    <source>
        <dbReference type="Google" id="ProtNLM"/>
    </source>
</evidence>